<evidence type="ECO:0000256" key="1">
    <source>
        <dbReference type="ARBA" id="ARBA00022670"/>
    </source>
</evidence>
<evidence type="ECO:0000256" key="5">
    <source>
        <dbReference type="ARBA" id="ARBA00023049"/>
    </source>
</evidence>
<keyword evidence="1 6" id="KW-0645">Protease</keyword>
<comment type="similarity">
    <text evidence="6">Belongs to the peptidase M48 family.</text>
</comment>
<keyword evidence="5 6" id="KW-0482">Metalloprotease</keyword>
<accession>A0A318J743</accession>
<feature type="transmembrane region" description="Helical" evidence="7">
    <location>
        <begin position="93"/>
        <end position="115"/>
    </location>
</feature>
<dbReference type="OrthoDB" id="9810445at2"/>
<dbReference type="RefSeq" id="WP_110313595.1">
    <property type="nucleotide sequence ID" value="NZ_QJKC01000014.1"/>
</dbReference>
<dbReference type="InterPro" id="IPR051156">
    <property type="entry name" value="Mito/Outer_Membr_Metalloprot"/>
</dbReference>
<evidence type="ECO:0000259" key="9">
    <source>
        <dbReference type="Pfam" id="PF23368"/>
    </source>
</evidence>
<keyword evidence="7" id="KW-0472">Membrane</keyword>
<dbReference type="Pfam" id="PF23368">
    <property type="entry name" value="DUF7092"/>
    <property type="match status" value="1"/>
</dbReference>
<dbReference type="GO" id="GO:0016020">
    <property type="term" value="C:membrane"/>
    <property type="evidence" value="ECO:0007669"/>
    <property type="project" value="TreeGrafter"/>
</dbReference>
<dbReference type="EMBL" id="QJKC01000014">
    <property type="protein sequence ID" value="PXX43682.1"/>
    <property type="molecule type" value="Genomic_DNA"/>
</dbReference>
<name>A0A318J743_9NEIS</name>
<reference evidence="10 11" key="1">
    <citation type="submission" date="2018-05" db="EMBL/GenBank/DDBJ databases">
        <title>Genomic Encyclopedia of Type Strains, Phase IV (KMG-IV): sequencing the most valuable type-strain genomes for metagenomic binning, comparative biology and taxonomic classification.</title>
        <authorList>
            <person name="Goeker M."/>
        </authorList>
    </citation>
    <scope>NUCLEOTIDE SEQUENCE [LARGE SCALE GENOMIC DNA]</scope>
    <source>
        <strain evidence="10 11">DSM 25134</strain>
    </source>
</reference>
<evidence type="ECO:0000256" key="4">
    <source>
        <dbReference type="ARBA" id="ARBA00022833"/>
    </source>
</evidence>
<comment type="cofactor">
    <cofactor evidence="6">
        <name>Zn(2+)</name>
        <dbReference type="ChEBI" id="CHEBI:29105"/>
    </cofactor>
    <text evidence="6">Binds 1 zinc ion per subunit.</text>
</comment>
<dbReference type="AlphaFoldDB" id="A0A318J743"/>
<dbReference type="Pfam" id="PF01435">
    <property type="entry name" value="Peptidase_M48"/>
    <property type="match status" value="1"/>
</dbReference>
<keyword evidence="7" id="KW-1133">Transmembrane helix</keyword>
<feature type="domain" description="DUF7092" evidence="9">
    <location>
        <begin position="3"/>
        <end position="72"/>
    </location>
</feature>
<dbReference type="Proteomes" id="UP000248395">
    <property type="component" value="Unassembled WGS sequence"/>
</dbReference>
<evidence type="ECO:0000256" key="3">
    <source>
        <dbReference type="ARBA" id="ARBA00022801"/>
    </source>
</evidence>
<dbReference type="Gene3D" id="3.30.2010.10">
    <property type="entry name" value="Metalloproteases ('zincins'), catalytic domain"/>
    <property type="match status" value="1"/>
</dbReference>
<evidence type="ECO:0000259" key="8">
    <source>
        <dbReference type="Pfam" id="PF01435"/>
    </source>
</evidence>
<comment type="caution">
    <text evidence="10">The sequence shown here is derived from an EMBL/GenBank/DDBJ whole genome shotgun (WGS) entry which is preliminary data.</text>
</comment>
<organism evidence="10 11">
    <name type="scientific">Aquitalea magnusonii</name>
    <dbReference type="NCBI Taxonomy" id="332411"/>
    <lineage>
        <taxon>Bacteria</taxon>
        <taxon>Pseudomonadati</taxon>
        <taxon>Pseudomonadota</taxon>
        <taxon>Betaproteobacteria</taxon>
        <taxon>Neisseriales</taxon>
        <taxon>Chromobacteriaceae</taxon>
        <taxon>Aquitalea</taxon>
    </lineage>
</organism>
<dbReference type="GO" id="GO:0046872">
    <property type="term" value="F:metal ion binding"/>
    <property type="evidence" value="ECO:0007669"/>
    <property type="project" value="UniProtKB-KW"/>
</dbReference>
<dbReference type="CDD" id="cd07332">
    <property type="entry name" value="M48C_Oma1_like"/>
    <property type="match status" value="1"/>
</dbReference>
<dbReference type="PANTHER" id="PTHR22726">
    <property type="entry name" value="METALLOENDOPEPTIDASE OMA1"/>
    <property type="match status" value="1"/>
</dbReference>
<evidence type="ECO:0000256" key="2">
    <source>
        <dbReference type="ARBA" id="ARBA00022723"/>
    </source>
</evidence>
<dbReference type="GO" id="GO:0004222">
    <property type="term" value="F:metalloendopeptidase activity"/>
    <property type="evidence" value="ECO:0007669"/>
    <property type="project" value="InterPro"/>
</dbReference>
<keyword evidence="3 6" id="KW-0378">Hydrolase</keyword>
<dbReference type="PANTHER" id="PTHR22726:SF1">
    <property type="entry name" value="METALLOENDOPEPTIDASE OMA1, MITOCHONDRIAL"/>
    <property type="match status" value="1"/>
</dbReference>
<evidence type="ECO:0000313" key="11">
    <source>
        <dbReference type="Proteomes" id="UP000248395"/>
    </source>
</evidence>
<evidence type="ECO:0000256" key="6">
    <source>
        <dbReference type="RuleBase" id="RU003983"/>
    </source>
</evidence>
<gene>
    <name evidence="10" type="ORF">DFR38_114121</name>
</gene>
<sequence>MSLPGNYMDGRSPASRAVMLQRDAHHLVFTDGVHTHRYLAREVAFEAGLPGLPDKLQLPDGGVIEVASEYRCRHLSGGLPLGVRLLEWLHSGWQVLAVLALLTVIAVWCGYRYGLPWLADEAARRTPIALEEQMAAPTISLLEKTNSIRPSQLSQARQNALQALLLQAVPRGSRYHYQLRVVDSRDIGANAFALPAGQVILTDQLVKAAKNDEEIFAVLAHEVGHVEGRHGLRGLIQYGGLSLAVTLFSGDTTPVLAVAPIMLADMKYSRDFERDADRYAFRTLAARGSSPCVLGQFLTRLGGADGAATSLLASHPGSEERSHPDGQQCPA</sequence>
<keyword evidence="11" id="KW-1185">Reference proteome</keyword>
<dbReference type="InterPro" id="IPR001915">
    <property type="entry name" value="Peptidase_M48"/>
</dbReference>
<keyword evidence="7" id="KW-0812">Transmembrane</keyword>
<protein>
    <submittedName>
        <fullName evidence="10">Peptidase M48-like protein</fullName>
    </submittedName>
</protein>
<proteinExistence type="inferred from homology"/>
<dbReference type="InterPro" id="IPR055518">
    <property type="entry name" value="DUF7092"/>
</dbReference>
<keyword evidence="2" id="KW-0479">Metal-binding</keyword>
<feature type="domain" description="Peptidase M48" evidence="8">
    <location>
        <begin position="157"/>
        <end position="321"/>
    </location>
</feature>
<dbReference type="GO" id="GO:0051603">
    <property type="term" value="P:proteolysis involved in protein catabolic process"/>
    <property type="evidence" value="ECO:0007669"/>
    <property type="project" value="TreeGrafter"/>
</dbReference>
<evidence type="ECO:0000256" key="7">
    <source>
        <dbReference type="SAM" id="Phobius"/>
    </source>
</evidence>
<evidence type="ECO:0000313" key="10">
    <source>
        <dbReference type="EMBL" id="PXX43682.1"/>
    </source>
</evidence>
<keyword evidence="4 6" id="KW-0862">Zinc</keyword>